<feature type="region of interest" description="Disordered" evidence="1">
    <location>
        <begin position="100"/>
        <end position="121"/>
    </location>
</feature>
<evidence type="ECO:0000313" key="4">
    <source>
        <dbReference type="Proteomes" id="UP001488838"/>
    </source>
</evidence>
<evidence type="ECO:0000313" key="3">
    <source>
        <dbReference type="EMBL" id="KAK7811174.1"/>
    </source>
</evidence>
<accession>A0AAW0I9M8</accession>
<feature type="compositionally biased region" description="Low complexity" evidence="1">
    <location>
        <begin position="102"/>
        <end position="113"/>
    </location>
</feature>
<reference evidence="3 4" key="1">
    <citation type="journal article" date="2023" name="bioRxiv">
        <title>Conserved and derived expression patterns and positive selection on dental genes reveal complex evolutionary context of ever-growing rodent molars.</title>
        <authorList>
            <person name="Calamari Z.T."/>
            <person name="Song A."/>
            <person name="Cohen E."/>
            <person name="Akter M."/>
            <person name="Roy R.D."/>
            <person name="Hallikas O."/>
            <person name="Christensen M.M."/>
            <person name="Li P."/>
            <person name="Marangoni P."/>
            <person name="Jernvall J."/>
            <person name="Klein O.D."/>
        </authorList>
    </citation>
    <scope>NUCLEOTIDE SEQUENCE [LARGE SCALE GENOMIC DNA]</scope>
    <source>
        <strain evidence="3">V071</strain>
    </source>
</reference>
<proteinExistence type="predicted"/>
<name>A0AAW0I9M8_MYOGA</name>
<keyword evidence="2" id="KW-0732">Signal</keyword>
<evidence type="ECO:0000256" key="1">
    <source>
        <dbReference type="SAM" id="MobiDB-lite"/>
    </source>
</evidence>
<gene>
    <name evidence="3" type="ORF">U0070_004717</name>
</gene>
<evidence type="ECO:0000256" key="2">
    <source>
        <dbReference type="SAM" id="SignalP"/>
    </source>
</evidence>
<comment type="caution">
    <text evidence="3">The sequence shown here is derived from an EMBL/GenBank/DDBJ whole genome shotgun (WGS) entry which is preliminary data.</text>
</comment>
<feature type="chain" id="PRO_5043765802" evidence="2">
    <location>
        <begin position="21"/>
        <end position="480"/>
    </location>
</feature>
<dbReference type="Proteomes" id="UP001488838">
    <property type="component" value="Unassembled WGS sequence"/>
</dbReference>
<sequence length="480" mass="53100">MVVSLSLTLAACLAPEMTESFLCKVPLPRRKLNHYHTGLFPLLASKPRGCVGEHWVRGNDSCLVVSKAATEKSRRKETKAGLLWFYSRFASVLSAQYKRAPSSDTSQPTQQSPPTQPTPSVLHREKSAGKVICRNNVLIFLLAFQNIANFLSLVQLMESLGRSPALAALPWICPVLSHHEVHLWSHFHVVDPMACFTALSLAAAGLLIDVPLFYGFSKPITSEDSVQGPVCTLHSPLQNHHSPGNGLQDLQTVASAFLLKFQHFLQMPPFSPAAGKHGWEDTNIPDAGVLSVTPAPVLWKGFYGTLAELSRCFPLAVLPAGRKRFRNRDVFLAQNLLEDCSMKNEVCAHSMAKTTFAQMLTRRQVTLAFARPRVFQCPVKCYHPSCSTSPYTHGCNTLDPCSGSPRWTKHHFGHVHQVREKVKSIQAEARIRTCHKAINKAISTTKPGSHCPTAKQTSSYNLKFHEANPVKLQCNKTDTI</sequence>
<dbReference type="EMBL" id="JBBHLL010000180">
    <property type="protein sequence ID" value="KAK7811174.1"/>
    <property type="molecule type" value="Genomic_DNA"/>
</dbReference>
<protein>
    <submittedName>
        <fullName evidence="3">Uncharacterized protein</fullName>
    </submittedName>
</protein>
<keyword evidence="4" id="KW-1185">Reference proteome</keyword>
<dbReference type="AlphaFoldDB" id="A0AAW0I9M8"/>
<feature type="signal peptide" evidence="2">
    <location>
        <begin position="1"/>
        <end position="20"/>
    </location>
</feature>
<organism evidence="3 4">
    <name type="scientific">Myodes glareolus</name>
    <name type="common">Bank vole</name>
    <name type="synonym">Clethrionomys glareolus</name>
    <dbReference type="NCBI Taxonomy" id="447135"/>
    <lineage>
        <taxon>Eukaryota</taxon>
        <taxon>Metazoa</taxon>
        <taxon>Chordata</taxon>
        <taxon>Craniata</taxon>
        <taxon>Vertebrata</taxon>
        <taxon>Euteleostomi</taxon>
        <taxon>Mammalia</taxon>
        <taxon>Eutheria</taxon>
        <taxon>Euarchontoglires</taxon>
        <taxon>Glires</taxon>
        <taxon>Rodentia</taxon>
        <taxon>Myomorpha</taxon>
        <taxon>Muroidea</taxon>
        <taxon>Cricetidae</taxon>
        <taxon>Arvicolinae</taxon>
        <taxon>Myodes</taxon>
    </lineage>
</organism>